<dbReference type="RefSeq" id="WP_170865616.1">
    <property type="nucleotide sequence ID" value="NZ_FQYO01000002.1"/>
</dbReference>
<reference evidence="1 2" key="1">
    <citation type="submission" date="2016-11" db="EMBL/GenBank/DDBJ databases">
        <authorList>
            <person name="Jaros S."/>
            <person name="Januszkiewicz K."/>
            <person name="Wedrychowicz H."/>
        </authorList>
    </citation>
    <scope>NUCLEOTIDE SEQUENCE [LARGE SCALE GENOMIC DNA]</scope>
    <source>
        <strain evidence="1 2">DSM 100565</strain>
    </source>
</reference>
<evidence type="ECO:0000313" key="1">
    <source>
        <dbReference type="EMBL" id="SHI62322.1"/>
    </source>
</evidence>
<protein>
    <submittedName>
        <fullName evidence="1">Uncharacterized protein</fullName>
    </submittedName>
</protein>
<evidence type="ECO:0000313" key="2">
    <source>
        <dbReference type="Proteomes" id="UP000184292"/>
    </source>
</evidence>
<name>A0A1M6CMQ3_9RHOB</name>
<gene>
    <name evidence="1" type="ORF">SAMN05444417_1273</name>
</gene>
<organism evidence="1 2">
    <name type="scientific">Wenxinia saemankumensis</name>
    <dbReference type="NCBI Taxonomy" id="1447782"/>
    <lineage>
        <taxon>Bacteria</taxon>
        <taxon>Pseudomonadati</taxon>
        <taxon>Pseudomonadota</taxon>
        <taxon>Alphaproteobacteria</taxon>
        <taxon>Rhodobacterales</taxon>
        <taxon>Roseobacteraceae</taxon>
        <taxon>Wenxinia</taxon>
    </lineage>
</organism>
<dbReference type="EMBL" id="FQYO01000002">
    <property type="protein sequence ID" value="SHI62322.1"/>
    <property type="molecule type" value="Genomic_DNA"/>
</dbReference>
<keyword evidence="2" id="KW-1185">Reference proteome</keyword>
<dbReference type="Proteomes" id="UP000184292">
    <property type="component" value="Unassembled WGS sequence"/>
</dbReference>
<sequence length="319" mass="36110">MDKAEPYLLFENYIGGAKTEILEEDFVQAVDARNALVSLWNFENLFSVFTGSYVDLEKTILEHAFAYFYQRGDDGYDFMYDVGVERDIKLLNLLTAGRAYYEQSQTLLVSVGLSIDVVKQRFAENFDGSFEYRVMDGLRNSMIHQQIETGGAIFNSSNLYENDEPHSRSRLRISVDPYISVEKFVSNTKIRSVTRDEVRALGVESLDLKYFVRGYAASIASVHNLLRSDAADAYDLAATRIERLNDALSHHKENSAKVVHVSAKGGKPILIDKAHFARVQKIRAKRVHLINAQRAFISSEISLGKGRFPADHESLHIVK</sequence>
<proteinExistence type="predicted"/>
<dbReference type="AlphaFoldDB" id="A0A1M6CMQ3"/>
<accession>A0A1M6CMQ3</accession>